<dbReference type="Pfam" id="PF01381">
    <property type="entry name" value="HTH_3"/>
    <property type="match status" value="1"/>
</dbReference>
<dbReference type="SMART" id="SM00530">
    <property type="entry name" value="HTH_XRE"/>
    <property type="match status" value="1"/>
</dbReference>
<dbReference type="Proteomes" id="UP000612361">
    <property type="component" value="Unassembled WGS sequence"/>
</dbReference>
<evidence type="ECO:0000313" key="3">
    <source>
        <dbReference type="EMBL" id="MBC3935810.1"/>
    </source>
</evidence>
<reference evidence="3" key="1">
    <citation type="submission" date="2020-08" db="EMBL/GenBank/DDBJ databases">
        <title>Novel species isolated from subtropical streams in China.</title>
        <authorList>
            <person name="Lu H."/>
        </authorList>
    </citation>
    <scope>NUCLEOTIDE SEQUENCE</scope>
    <source>
        <strain evidence="3">CY7W</strain>
    </source>
</reference>
<feature type="transmembrane region" description="Helical" evidence="1">
    <location>
        <begin position="87"/>
        <end position="107"/>
    </location>
</feature>
<dbReference type="InterPro" id="IPR010982">
    <property type="entry name" value="Lambda_DNA-bd_dom_sf"/>
</dbReference>
<dbReference type="SUPFAM" id="SSF47413">
    <property type="entry name" value="lambda repressor-like DNA-binding domains"/>
    <property type="match status" value="1"/>
</dbReference>
<keyword evidence="1" id="KW-0812">Transmembrane</keyword>
<feature type="domain" description="HTH cro/C1-type" evidence="2">
    <location>
        <begin position="7"/>
        <end position="62"/>
    </location>
</feature>
<dbReference type="Gene3D" id="1.10.260.40">
    <property type="entry name" value="lambda repressor-like DNA-binding domains"/>
    <property type="match status" value="1"/>
</dbReference>
<dbReference type="PROSITE" id="PS50943">
    <property type="entry name" value="HTH_CROC1"/>
    <property type="match status" value="1"/>
</dbReference>
<proteinExistence type="predicted"/>
<dbReference type="GO" id="GO:0003677">
    <property type="term" value="F:DNA binding"/>
    <property type="evidence" value="ECO:0007669"/>
    <property type="project" value="InterPro"/>
</dbReference>
<organism evidence="3 4">
    <name type="scientific">Undibacterium rugosum</name>
    <dbReference type="NCBI Taxonomy" id="2762291"/>
    <lineage>
        <taxon>Bacteria</taxon>
        <taxon>Pseudomonadati</taxon>
        <taxon>Pseudomonadota</taxon>
        <taxon>Betaproteobacteria</taxon>
        <taxon>Burkholderiales</taxon>
        <taxon>Oxalobacteraceae</taxon>
        <taxon>Undibacterium</taxon>
    </lineage>
</organism>
<name>A0A923KZB9_9BURK</name>
<evidence type="ECO:0000259" key="2">
    <source>
        <dbReference type="PROSITE" id="PS50943"/>
    </source>
</evidence>
<dbReference type="AlphaFoldDB" id="A0A923KZB9"/>
<gene>
    <name evidence="3" type="ORF">H8K47_10605</name>
</gene>
<keyword evidence="4" id="KW-1185">Reference proteome</keyword>
<dbReference type="CDD" id="cd00093">
    <property type="entry name" value="HTH_XRE"/>
    <property type="match status" value="1"/>
</dbReference>
<keyword evidence="1" id="KW-1133">Transmembrane helix</keyword>
<accession>A0A923KZB9</accession>
<evidence type="ECO:0000313" key="4">
    <source>
        <dbReference type="Proteomes" id="UP000612361"/>
    </source>
</evidence>
<dbReference type="EMBL" id="JACOGG010000010">
    <property type="protein sequence ID" value="MBC3935810.1"/>
    <property type="molecule type" value="Genomic_DNA"/>
</dbReference>
<comment type="caution">
    <text evidence="3">The sequence shown here is derived from an EMBL/GenBank/DDBJ whole genome shotgun (WGS) entry which is preliminary data.</text>
</comment>
<dbReference type="RefSeq" id="WP_186881381.1">
    <property type="nucleotide sequence ID" value="NZ_JACOGG010000010.1"/>
</dbReference>
<protein>
    <submittedName>
        <fullName evidence="3">Helix-turn-helix transcriptional regulator</fullName>
    </submittedName>
</protein>
<keyword evidence="1" id="KW-0472">Membrane</keyword>
<dbReference type="InterPro" id="IPR001387">
    <property type="entry name" value="Cro/C1-type_HTH"/>
</dbReference>
<evidence type="ECO:0000256" key="1">
    <source>
        <dbReference type="SAM" id="Phobius"/>
    </source>
</evidence>
<sequence length="128" mass="13954">MKSVKYLEKLKEEKHLSDAELSRLLNISKAAVSQYKSGVRVMDDETCLAIALQLSINPMEVIGAACIDRAEKSGQKSLWEVFMMRTANVKSAGVSAALIFAVVSMFLTPTPANAAPILKAENCSIYIM</sequence>